<organism evidence="1 2">
    <name type="scientific">Catharanthus roseus</name>
    <name type="common">Madagascar periwinkle</name>
    <name type="synonym">Vinca rosea</name>
    <dbReference type="NCBI Taxonomy" id="4058"/>
    <lineage>
        <taxon>Eukaryota</taxon>
        <taxon>Viridiplantae</taxon>
        <taxon>Streptophyta</taxon>
        <taxon>Embryophyta</taxon>
        <taxon>Tracheophyta</taxon>
        <taxon>Spermatophyta</taxon>
        <taxon>Magnoliopsida</taxon>
        <taxon>eudicotyledons</taxon>
        <taxon>Gunneridae</taxon>
        <taxon>Pentapetalae</taxon>
        <taxon>asterids</taxon>
        <taxon>lamiids</taxon>
        <taxon>Gentianales</taxon>
        <taxon>Apocynaceae</taxon>
        <taxon>Rauvolfioideae</taxon>
        <taxon>Vinceae</taxon>
        <taxon>Catharanthinae</taxon>
        <taxon>Catharanthus</taxon>
    </lineage>
</organism>
<evidence type="ECO:0000313" key="1">
    <source>
        <dbReference type="EMBL" id="KAI5660760.1"/>
    </source>
</evidence>
<proteinExistence type="predicted"/>
<name>A0ACC0AIQ9_CATRO</name>
<dbReference type="Proteomes" id="UP001060085">
    <property type="component" value="Linkage Group LG05"/>
</dbReference>
<protein>
    <submittedName>
        <fullName evidence="1">Uncharacterized protein</fullName>
    </submittedName>
</protein>
<dbReference type="EMBL" id="CM044705">
    <property type="protein sequence ID" value="KAI5660760.1"/>
    <property type="molecule type" value="Genomic_DNA"/>
</dbReference>
<evidence type="ECO:0000313" key="2">
    <source>
        <dbReference type="Proteomes" id="UP001060085"/>
    </source>
</evidence>
<gene>
    <name evidence="1" type="ORF">M9H77_20083</name>
</gene>
<keyword evidence="2" id="KW-1185">Reference proteome</keyword>
<accession>A0ACC0AIQ9</accession>
<comment type="caution">
    <text evidence="1">The sequence shown here is derived from an EMBL/GenBank/DDBJ whole genome shotgun (WGS) entry which is preliminary data.</text>
</comment>
<reference evidence="2" key="1">
    <citation type="journal article" date="2023" name="Nat. Plants">
        <title>Single-cell RNA sequencing provides a high-resolution roadmap for understanding the multicellular compartmentation of specialized metabolism.</title>
        <authorList>
            <person name="Sun S."/>
            <person name="Shen X."/>
            <person name="Li Y."/>
            <person name="Li Y."/>
            <person name="Wang S."/>
            <person name="Li R."/>
            <person name="Zhang H."/>
            <person name="Shen G."/>
            <person name="Guo B."/>
            <person name="Wei J."/>
            <person name="Xu J."/>
            <person name="St-Pierre B."/>
            <person name="Chen S."/>
            <person name="Sun C."/>
        </authorList>
    </citation>
    <scope>NUCLEOTIDE SEQUENCE [LARGE SCALE GENOMIC DNA]</scope>
</reference>
<sequence length="393" mass="44300">MLAAAVPRSRNHLRLAMALRNYYCSNCHTPYLFNTLRAIRTYPLANCIKSIPVGALWIFPFFQVLVSSRTNHLSIATQASPEDSSDEILNEILSRMEDSTVSSDKLCVTYINKLCSGGNLLAASRLMQSLRDKCISPGLDSYSCLLKAAVEQHDLDTLSQCFKNLLTFCESISSTPFLILAEALAKKSDEVFLLSFLKEVSELTFPRNTSVLNRIIFAFGELREVDKVLMIFDHMKILKCKPDLVTYNTILAILGKCGRVDVLLDKFASMKERNVRPDTISYNTLINNLRKVGRLDLCKELLKEMGKGGAEPDLQTYTALIDSFGSSGNVEEALSLFEEMKHRRIRPSIYIYRSLISNLKKMGKFKLATKISEEMDACLSNVVGPRDFKKKKR</sequence>